<comment type="caution">
    <text evidence="1">The sequence shown here is derived from an EMBL/GenBank/DDBJ whole genome shotgun (WGS) entry which is preliminary data.</text>
</comment>
<reference evidence="1 2" key="1">
    <citation type="journal article" date="2016" name="Nat. Commun.">
        <title>Thousands of microbial genomes shed light on interconnected biogeochemical processes in an aquifer system.</title>
        <authorList>
            <person name="Anantharaman K."/>
            <person name="Brown C.T."/>
            <person name="Hug L.A."/>
            <person name="Sharon I."/>
            <person name="Castelle C.J."/>
            <person name="Probst A.J."/>
            <person name="Thomas B.C."/>
            <person name="Singh A."/>
            <person name="Wilkins M.J."/>
            <person name="Karaoz U."/>
            <person name="Brodie E.L."/>
            <person name="Williams K.H."/>
            <person name="Hubbard S.S."/>
            <person name="Banfield J.F."/>
        </authorList>
    </citation>
    <scope>NUCLEOTIDE SEQUENCE [LARGE SCALE GENOMIC DNA]</scope>
</reference>
<sequence>MAEKGRSIDNIGIERLFMPLKYDEVFINDCRSVAELRAGVQTVSELLSLQPVSFGAGLQYADGSLSNSYGESNLKKRTETVAQVRFQISCSRTDGFSRVNRSCSALRSPIFPVLGGFAQFLGGLLPMKPIQLPV</sequence>
<dbReference type="EMBL" id="MFNF01000001">
    <property type="protein sequence ID" value="OGH04834.1"/>
    <property type="molecule type" value="Genomic_DNA"/>
</dbReference>
<dbReference type="Proteomes" id="UP000177583">
    <property type="component" value="Unassembled WGS sequence"/>
</dbReference>
<dbReference type="AlphaFoldDB" id="A0A1F6H3F7"/>
<name>A0A1F6H3F7_9PROT</name>
<proteinExistence type="predicted"/>
<protein>
    <submittedName>
        <fullName evidence="1">Uncharacterized protein</fullName>
    </submittedName>
</protein>
<accession>A0A1F6H3F7</accession>
<gene>
    <name evidence="1" type="ORF">A2557_07560</name>
</gene>
<evidence type="ECO:0000313" key="1">
    <source>
        <dbReference type="EMBL" id="OGH04834.1"/>
    </source>
</evidence>
<organism evidence="1 2">
    <name type="scientific">Candidatus Lambdaproteobacteria bacterium RIFOXYD2_FULL_56_26</name>
    <dbReference type="NCBI Taxonomy" id="1817773"/>
    <lineage>
        <taxon>Bacteria</taxon>
        <taxon>Pseudomonadati</taxon>
        <taxon>Pseudomonadota</taxon>
        <taxon>Candidatus Lambdaproteobacteria</taxon>
    </lineage>
</organism>
<evidence type="ECO:0000313" key="2">
    <source>
        <dbReference type="Proteomes" id="UP000177583"/>
    </source>
</evidence>